<protein>
    <submittedName>
        <fullName evidence="1">Uncharacterized protein</fullName>
    </submittedName>
</protein>
<name>F5RI78_METUF</name>
<dbReference type="eggNOG" id="ENOG5033A4K">
    <property type="taxonomic scope" value="Bacteria"/>
</dbReference>
<keyword evidence="2" id="KW-1185">Reference proteome</keyword>
<dbReference type="AlphaFoldDB" id="F5RI78"/>
<dbReference type="OrthoDB" id="800014at2"/>
<evidence type="ECO:0000313" key="2">
    <source>
        <dbReference type="Proteomes" id="UP000005019"/>
    </source>
</evidence>
<dbReference type="RefSeq" id="WP_008064880.1">
    <property type="nucleotide sequence ID" value="NZ_AFHG01000059.1"/>
</dbReference>
<evidence type="ECO:0000313" key="1">
    <source>
        <dbReference type="EMBL" id="EGK70060.1"/>
    </source>
</evidence>
<reference evidence="1 2" key="1">
    <citation type="journal article" date="2011" name="J. Bacteriol.">
        <title>Genome sequence of Methyloversatilis universalis FAM5T, a methylotrophic representative of the order Rhodocyclales.</title>
        <authorList>
            <person name="Kittichotirat W."/>
            <person name="Good N.M."/>
            <person name="Hall R."/>
            <person name="Bringel F."/>
            <person name="Lajus A."/>
            <person name="Medigue C."/>
            <person name="Smalley N.E."/>
            <person name="Beck D."/>
            <person name="Bumgarner R."/>
            <person name="Vuilleumier S."/>
            <person name="Kalyuzhnaya M.G."/>
        </authorList>
    </citation>
    <scope>NUCLEOTIDE SEQUENCE [LARGE SCALE GENOMIC DNA]</scope>
    <source>
        <strain evidence="2">ATCC BAA-1314 / JCM 13912 / FAM5</strain>
    </source>
</reference>
<dbReference type="Proteomes" id="UP000005019">
    <property type="component" value="Unassembled WGS sequence"/>
</dbReference>
<gene>
    <name evidence="1" type="ORF">METUNv1_04028</name>
</gene>
<organism evidence="1 2">
    <name type="scientific">Methyloversatilis universalis (strain ATCC BAA-1314 / DSM 25237 / JCM 13912 / CCUG 52030 / FAM5)</name>
    <dbReference type="NCBI Taxonomy" id="1000565"/>
    <lineage>
        <taxon>Bacteria</taxon>
        <taxon>Pseudomonadati</taxon>
        <taxon>Pseudomonadota</taxon>
        <taxon>Betaproteobacteria</taxon>
        <taxon>Nitrosomonadales</taxon>
        <taxon>Sterolibacteriaceae</taxon>
        <taxon>Methyloversatilis</taxon>
    </lineage>
</organism>
<accession>F5RI78</accession>
<comment type="caution">
    <text evidence="1">The sequence shown here is derived from an EMBL/GenBank/DDBJ whole genome shotgun (WGS) entry which is preliminary data.</text>
</comment>
<dbReference type="STRING" id="1000565.METUNv1_04028"/>
<dbReference type="EMBL" id="AFHG01000059">
    <property type="protein sequence ID" value="EGK70060.1"/>
    <property type="molecule type" value="Genomic_DNA"/>
</dbReference>
<proteinExistence type="predicted"/>
<sequence length="84" mass="9492">MLTRDKLDIYRRFNGDLDDRTRRAPDTRALISDEEWAMLDELHMQIRIAHAGQCSATFRTALDARLAACCTPEVRAALLNEASG</sequence>